<dbReference type="AlphaFoldDB" id="A0AAD5PPJ6"/>
<comment type="caution">
    <text evidence="1">The sequence shown here is derived from an EMBL/GenBank/DDBJ whole genome shotgun (WGS) entry which is preliminary data.</text>
</comment>
<reference evidence="1 2" key="1">
    <citation type="submission" date="2022-05" db="EMBL/GenBank/DDBJ databases">
        <title>A multi-omics perspective on studying reproductive biology in Daphnia sinensis.</title>
        <authorList>
            <person name="Jia J."/>
        </authorList>
    </citation>
    <scope>NUCLEOTIDE SEQUENCE [LARGE SCALE GENOMIC DNA]</scope>
    <source>
        <strain evidence="1 2">WSL</strain>
    </source>
</reference>
<evidence type="ECO:0008006" key="3">
    <source>
        <dbReference type="Google" id="ProtNLM"/>
    </source>
</evidence>
<protein>
    <recommendedName>
        <fullName evidence="3">Centromere protein M</fullName>
    </recommendedName>
</protein>
<dbReference type="EMBL" id="WJBH02000010">
    <property type="protein sequence ID" value="KAI9552149.1"/>
    <property type="molecule type" value="Genomic_DNA"/>
</dbReference>
<dbReference type="Gene3D" id="3.40.50.300">
    <property type="entry name" value="P-loop containing nucleotide triphosphate hydrolases"/>
    <property type="match status" value="1"/>
</dbReference>
<gene>
    <name evidence="1" type="ORF">GHT06_022486</name>
</gene>
<keyword evidence="2" id="KW-1185">Reference proteome</keyword>
<dbReference type="InterPro" id="IPR027417">
    <property type="entry name" value="P-loop_NTPase"/>
</dbReference>
<evidence type="ECO:0000313" key="2">
    <source>
        <dbReference type="Proteomes" id="UP000820818"/>
    </source>
</evidence>
<sequence length="199" mass="22249">MEDTPTNRRKRSVKEKSTLPLVSRAGINQLTFRILLTGPENVIPALARQVKKCIIETHNIKDVVVHYSVSLNKEIALNLRETGLHGVVLCADASKSTTIPSIQETLKYLDFDLISTSLFIVNLVQPSLSVFSSVADGIEKLSIAYNTPIINIVFEHEESVKFGLDRVCTAALRRARFIYGFEHPNLNEFDFLQLCDSSS</sequence>
<accession>A0AAD5PPJ6</accession>
<proteinExistence type="predicted"/>
<dbReference type="Proteomes" id="UP000820818">
    <property type="component" value="Linkage Group LG10"/>
</dbReference>
<organism evidence="1 2">
    <name type="scientific">Daphnia sinensis</name>
    <dbReference type="NCBI Taxonomy" id="1820382"/>
    <lineage>
        <taxon>Eukaryota</taxon>
        <taxon>Metazoa</taxon>
        <taxon>Ecdysozoa</taxon>
        <taxon>Arthropoda</taxon>
        <taxon>Crustacea</taxon>
        <taxon>Branchiopoda</taxon>
        <taxon>Diplostraca</taxon>
        <taxon>Cladocera</taxon>
        <taxon>Anomopoda</taxon>
        <taxon>Daphniidae</taxon>
        <taxon>Daphnia</taxon>
        <taxon>Daphnia similis group</taxon>
    </lineage>
</organism>
<evidence type="ECO:0000313" key="1">
    <source>
        <dbReference type="EMBL" id="KAI9552149.1"/>
    </source>
</evidence>
<name>A0AAD5PPJ6_9CRUS</name>